<evidence type="ECO:0000256" key="5">
    <source>
        <dbReference type="ARBA" id="ARBA00022989"/>
    </source>
</evidence>
<dbReference type="PANTHER" id="PTHR43731">
    <property type="entry name" value="RHOMBOID PROTEASE"/>
    <property type="match status" value="1"/>
</dbReference>
<dbReference type="GO" id="GO:0008233">
    <property type="term" value="F:peptidase activity"/>
    <property type="evidence" value="ECO:0007669"/>
    <property type="project" value="UniProtKB-KW"/>
</dbReference>
<feature type="transmembrane region" description="Helical" evidence="7">
    <location>
        <begin position="163"/>
        <end position="184"/>
    </location>
</feature>
<comment type="similarity">
    <text evidence="2">Belongs to the peptidase S54 family.</text>
</comment>
<dbReference type="SUPFAM" id="SSF144091">
    <property type="entry name" value="Rhomboid-like"/>
    <property type="match status" value="1"/>
</dbReference>
<evidence type="ECO:0000313" key="10">
    <source>
        <dbReference type="Proteomes" id="UP001162734"/>
    </source>
</evidence>
<name>A0ABM7X9C1_9BACT</name>
<feature type="transmembrane region" description="Helical" evidence="7">
    <location>
        <begin position="190"/>
        <end position="214"/>
    </location>
</feature>
<dbReference type="Pfam" id="PF01694">
    <property type="entry name" value="Rhomboid"/>
    <property type="match status" value="1"/>
</dbReference>
<reference evidence="10" key="1">
    <citation type="journal article" date="2022" name="Int. J. Syst. Evol. Microbiol.">
        <title>Anaeromyxobacter oryzae sp. nov., Anaeromyxobacter diazotrophicus sp. nov. and Anaeromyxobacter paludicola sp. nov., isolated from paddy soils.</title>
        <authorList>
            <person name="Itoh H."/>
            <person name="Xu Z."/>
            <person name="Mise K."/>
            <person name="Masuda Y."/>
            <person name="Ushijima N."/>
            <person name="Hayakawa C."/>
            <person name="Shiratori Y."/>
            <person name="Senoo K."/>
        </authorList>
    </citation>
    <scope>NUCLEOTIDE SEQUENCE [LARGE SCALE GENOMIC DNA]</scope>
    <source>
        <strain evidence="10">Red630</strain>
    </source>
</reference>
<dbReference type="Gene3D" id="1.20.1540.10">
    <property type="entry name" value="Rhomboid-like"/>
    <property type="match status" value="1"/>
</dbReference>
<dbReference type="EMBL" id="AP025592">
    <property type="protein sequence ID" value="BDG08410.1"/>
    <property type="molecule type" value="Genomic_DNA"/>
</dbReference>
<dbReference type="RefSeq" id="WP_248345590.1">
    <property type="nucleotide sequence ID" value="NZ_AP025592.1"/>
</dbReference>
<keyword evidence="4" id="KW-0378">Hydrolase</keyword>
<gene>
    <name evidence="9" type="ORF">AMPC_15230</name>
</gene>
<keyword evidence="5 7" id="KW-1133">Transmembrane helix</keyword>
<proteinExistence type="inferred from homology"/>
<evidence type="ECO:0000256" key="7">
    <source>
        <dbReference type="SAM" id="Phobius"/>
    </source>
</evidence>
<accession>A0ABM7X9C1</accession>
<evidence type="ECO:0000256" key="3">
    <source>
        <dbReference type="ARBA" id="ARBA00022692"/>
    </source>
</evidence>
<feature type="domain" description="Peptidase S54 rhomboid" evidence="8">
    <location>
        <begin position="68"/>
        <end position="219"/>
    </location>
</feature>
<feature type="transmembrane region" description="Helical" evidence="7">
    <location>
        <begin position="73"/>
        <end position="93"/>
    </location>
</feature>
<keyword evidence="3 7" id="KW-0812">Transmembrane</keyword>
<dbReference type="InterPro" id="IPR035952">
    <property type="entry name" value="Rhomboid-like_sf"/>
</dbReference>
<evidence type="ECO:0000256" key="6">
    <source>
        <dbReference type="ARBA" id="ARBA00023136"/>
    </source>
</evidence>
<evidence type="ECO:0000259" key="8">
    <source>
        <dbReference type="Pfam" id="PF01694"/>
    </source>
</evidence>
<dbReference type="SMART" id="SM01160">
    <property type="entry name" value="DUF1751"/>
    <property type="match status" value="1"/>
</dbReference>
<organism evidence="9 10">
    <name type="scientific">Anaeromyxobacter paludicola</name>
    <dbReference type="NCBI Taxonomy" id="2918171"/>
    <lineage>
        <taxon>Bacteria</taxon>
        <taxon>Pseudomonadati</taxon>
        <taxon>Myxococcota</taxon>
        <taxon>Myxococcia</taxon>
        <taxon>Myxococcales</taxon>
        <taxon>Cystobacterineae</taxon>
        <taxon>Anaeromyxobacteraceae</taxon>
        <taxon>Anaeromyxobacter</taxon>
    </lineage>
</organism>
<protein>
    <submittedName>
        <fullName evidence="9">Rhomboid family intramembrane serine protease</fullName>
    </submittedName>
</protein>
<feature type="transmembrane region" description="Helical" evidence="7">
    <location>
        <begin position="20"/>
        <end position="39"/>
    </location>
</feature>
<dbReference type="InterPro" id="IPR022764">
    <property type="entry name" value="Peptidase_S54_rhomboid_dom"/>
</dbReference>
<feature type="transmembrane region" description="Helical" evidence="7">
    <location>
        <begin position="105"/>
        <end position="127"/>
    </location>
</feature>
<feature type="transmembrane region" description="Helical" evidence="7">
    <location>
        <begin position="133"/>
        <end position="151"/>
    </location>
</feature>
<dbReference type="PANTHER" id="PTHR43731:SF14">
    <property type="entry name" value="PRESENILIN-ASSOCIATED RHOMBOID-LIKE PROTEIN, MITOCHONDRIAL"/>
    <property type="match status" value="1"/>
</dbReference>
<evidence type="ECO:0000256" key="1">
    <source>
        <dbReference type="ARBA" id="ARBA00004141"/>
    </source>
</evidence>
<evidence type="ECO:0000256" key="4">
    <source>
        <dbReference type="ARBA" id="ARBA00022801"/>
    </source>
</evidence>
<comment type="subcellular location">
    <subcellularLocation>
        <location evidence="1">Membrane</location>
        <topology evidence="1">Multi-pass membrane protein</topology>
    </subcellularLocation>
</comment>
<dbReference type="GO" id="GO:0006508">
    <property type="term" value="P:proteolysis"/>
    <property type="evidence" value="ECO:0007669"/>
    <property type="project" value="UniProtKB-KW"/>
</dbReference>
<evidence type="ECO:0000256" key="2">
    <source>
        <dbReference type="ARBA" id="ARBA00009045"/>
    </source>
</evidence>
<dbReference type="InterPro" id="IPR050925">
    <property type="entry name" value="Rhomboid_protease_S54"/>
</dbReference>
<keyword evidence="6 7" id="KW-0472">Membrane</keyword>
<keyword evidence="9" id="KW-0645">Protease</keyword>
<dbReference type="Proteomes" id="UP001162734">
    <property type="component" value="Chromosome"/>
</dbReference>
<keyword evidence="10" id="KW-1185">Reference proteome</keyword>
<sequence>MIPLKDDIALGRTPPLTTALIAVNVLAFGWQALVAGLSLSTQTGGAIPYEILTFVDVPPQDLVPPPFTILTSMFLHGGLGHIAGNMLFLWVFGRAVELALGPGRFLAFYLASGVAAALSQTVVSAFAGDVLTPMVGASGAIAGVLAAYLVLFPRARVLTLVPIFFFIRLMYLPAFFFIGAWFVLQLLSAAWGGGGSGIAFMAHVGGFLSGLALVRLLRRRPRWHAPSAW</sequence>
<evidence type="ECO:0000313" key="9">
    <source>
        <dbReference type="EMBL" id="BDG08410.1"/>
    </source>
</evidence>